<accession>A0A1H0MSD8</accession>
<evidence type="ECO:0000313" key="3">
    <source>
        <dbReference type="Proteomes" id="UP000183816"/>
    </source>
</evidence>
<dbReference type="EMBL" id="FNJK01000002">
    <property type="protein sequence ID" value="SDO83205.1"/>
    <property type="molecule type" value="Genomic_DNA"/>
</dbReference>
<proteinExistence type="predicted"/>
<feature type="transmembrane region" description="Helical" evidence="1">
    <location>
        <begin position="107"/>
        <end position="125"/>
    </location>
</feature>
<name>A0A1H0MSD8_STREI</name>
<protein>
    <recommendedName>
        <fullName evidence="4">Carotenoid biosynthesis protein</fullName>
    </recommendedName>
</protein>
<dbReference type="OrthoDB" id="2535174at2"/>
<feature type="transmembrane region" description="Helical" evidence="1">
    <location>
        <begin position="232"/>
        <end position="255"/>
    </location>
</feature>
<feature type="transmembrane region" description="Helical" evidence="1">
    <location>
        <begin position="195"/>
        <end position="220"/>
    </location>
</feature>
<keyword evidence="1" id="KW-0812">Transmembrane</keyword>
<feature type="transmembrane region" description="Helical" evidence="1">
    <location>
        <begin position="41"/>
        <end position="63"/>
    </location>
</feature>
<feature type="transmembrane region" description="Helical" evidence="1">
    <location>
        <begin position="163"/>
        <end position="183"/>
    </location>
</feature>
<feature type="transmembrane region" description="Helical" evidence="1">
    <location>
        <begin position="75"/>
        <end position="95"/>
    </location>
</feature>
<organism evidence="2 3">
    <name type="scientific">Streptococcus equinus</name>
    <name type="common">Streptococcus bovis</name>
    <dbReference type="NCBI Taxonomy" id="1335"/>
    <lineage>
        <taxon>Bacteria</taxon>
        <taxon>Bacillati</taxon>
        <taxon>Bacillota</taxon>
        <taxon>Bacilli</taxon>
        <taxon>Lactobacillales</taxon>
        <taxon>Streptococcaceae</taxon>
        <taxon>Streptococcus</taxon>
    </lineage>
</organism>
<dbReference type="AlphaFoldDB" id="A0A1H0MSD8"/>
<evidence type="ECO:0000256" key="1">
    <source>
        <dbReference type="SAM" id="Phobius"/>
    </source>
</evidence>
<keyword evidence="1" id="KW-0472">Membrane</keyword>
<evidence type="ECO:0008006" key="4">
    <source>
        <dbReference type="Google" id="ProtNLM"/>
    </source>
</evidence>
<feature type="transmembrane region" description="Helical" evidence="1">
    <location>
        <begin position="6"/>
        <end position="29"/>
    </location>
</feature>
<dbReference type="RefSeq" id="WP_074482192.1">
    <property type="nucleotide sequence ID" value="NZ_FNJK01000002.1"/>
</dbReference>
<feature type="transmembrane region" description="Helical" evidence="1">
    <location>
        <begin position="293"/>
        <end position="311"/>
    </location>
</feature>
<gene>
    <name evidence="2" type="ORF">SAMN05216347_102456</name>
</gene>
<feature type="transmembrane region" description="Helical" evidence="1">
    <location>
        <begin position="267"/>
        <end position="287"/>
    </location>
</feature>
<reference evidence="2 3" key="1">
    <citation type="submission" date="2016-10" db="EMBL/GenBank/DDBJ databases">
        <authorList>
            <person name="de Groot N.N."/>
        </authorList>
    </citation>
    <scope>NUCLEOTIDE SEQUENCE [LARGE SCALE GENOMIC DNA]</scope>
    <source>
        <strain evidence="2 3">Sb04</strain>
    </source>
</reference>
<keyword evidence="1" id="KW-1133">Transmembrane helix</keyword>
<sequence length="324" mass="36974">MGNITIVPTWLIQDVIVLVIAALMVFYIIDHEERPKVVLMQFISFVFFYAAIFENVAVQMGIWGKPGFYAYGHSLLMIFNIPITVPIIEFLIVYSTLRLLKTLNIPVWTKPFITGLSAMIFDFSLDPVAVKQIVHTAEGVIARWSYYPILGEPVIYGEPVMNFTGWIYIGGYWAVFILIGEWWHKKSGYNEKVGYAYPVIASLLSLICLVSPISNFFNYMGPFFDRTSNMQWVMLIALTLISVAVLVLALVKYWNGKVNYSWNAKKDFPIMFTFVGFPLVNTIFCIIGGYTEVLWLVVLAEILLFLAWFVVSKLGKKSNLAFVR</sequence>
<dbReference type="Proteomes" id="UP000183816">
    <property type="component" value="Unassembled WGS sequence"/>
</dbReference>
<evidence type="ECO:0000313" key="2">
    <source>
        <dbReference type="EMBL" id="SDO83205.1"/>
    </source>
</evidence>